<gene>
    <name evidence="1" type="ORF">SEMRO_236_G095110.1</name>
</gene>
<reference evidence="1" key="1">
    <citation type="submission" date="2020-06" db="EMBL/GenBank/DDBJ databases">
        <authorList>
            <consortium name="Plant Systems Biology data submission"/>
        </authorList>
    </citation>
    <scope>NUCLEOTIDE SEQUENCE</scope>
    <source>
        <strain evidence="1">D6</strain>
    </source>
</reference>
<dbReference type="InterPro" id="IPR038407">
    <property type="entry name" value="v-SNARE_N_sf"/>
</dbReference>
<comment type="caution">
    <text evidence="1">The sequence shown here is derived from an EMBL/GenBank/DDBJ whole genome shotgun (WGS) entry which is preliminary data.</text>
</comment>
<evidence type="ECO:0000313" key="1">
    <source>
        <dbReference type="EMBL" id="CAB9505594.1"/>
    </source>
</evidence>
<name>A0A9N8DTD1_9STRA</name>
<organism evidence="1 2">
    <name type="scientific">Seminavis robusta</name>
    <dbReference type="NCBI Taxonomy" id="568900"/>
    <lineage>
        <taxon>Eukaryota</taxon>
        <taxon>Sar</taxon>
        <taxon>Stramenopiles</taxon>
        <taxon>Ochrophyta</taxon>
        <taxon>Bacillariophyta</taxon>
        <taxon>Bacillariophyceae</taxon>
        <taxon>Bacillariophycidae</taxon>
        <taxon>Naviculales</taxon>
        <taxon>Naviculaceae</taxon>
        <taxon>Seminavis</taxon>
    </lineage>
</organism>
<accession>A0A9N8DTD1</accession>
<dbReference type="EMBL" id="CAICTM010000235">
    <property type="protein sequence ID" value="CAB9505594.1"/>
    <property type="molecule type" value="Genomic_DNA"/>
</dbReference>
<dbReference type="Proteomes" id="UP001153069">
    <property type="component" value="Unassembled WGS sequence"/>
</dbReference>
<evidence type="ECO:0000313" key="2">
    <source>
        <dbReference type="Proteomes" id="UP001153069"/>
    </source>
</evidence>
<dbReference type="AlphaFoldDB" id="A0A9N8DTD1"/>
<dbReference type="Gene3D" id="1.20.58.400">
    <property type="entry name" value="t-snare proteins"/>
    <property type="match status" value="1"/>
</dbReference>
<protein>
    <submittedName>
        <fullName evidence="1">Uncharacterized protein</fullName>
    </submittedName>
</protein>
<sequence>MTKSPLEFYDEELSRTIRQIQEGLLELEWPSPDAKTSQEDHLEKVDKLLTTADMFLQQIATEARAMQQGQEKTQWLEIVKFRRGTLNHLKKDRANVNIFQFPSLEDPASSEAIKN</sequence>
<keyword evidence="2" id="KW-1185">Reference proteome</keyword>
<proteinExistence type="predicted"/>